<dbReference type="InterPro" id="IPR015424">
    <property type="entry name" value="PyrdxlP-dep_Trfase"/>
</dbReference>
<dbReference type="CDD" id="cd00610">
    <property type="entry name" value="OAT_like"/>
    <property type="match status" value="1"/>
</dbReference>
<keyword evidence="2 3" id="KW-0663">Pyridoxal phosphate</keyword>
<dbReference type="AlphaFoldDB" id="A0A9D1HYT1"/>
<sequence>MKKYNTAKSKELFFETKKYLVDGVSSSFHKADNEEYPVCMTHGKGSHLYGVDGNDYIDYVAGFGPMILGYAPDVINEAVTKQLAKGSQFSAPTEDLCRLAKKLTEIIPCAEMVSFQSSGTEANMHAWRVARAYTGKMKIVKFEGQYHGWADEQKVTIGAESIDDLGPREKVNKLMPTAGQRVSTADDLIIAPWNDVDVLEKILREQGDEIAAVLMEPYMCDEGPILPKPGFLSTAKELCRQHNVLLIFDEVITGFRLSLGGAQQYFGVTPDMAVFGKAIAGGISLSMICGSREIMSAGHPSGTFNATPIAVAASLATIGELEKPGTYEKMDAIGKRLTDGILDIGKKHGIKVYANHHNAICQMQIGMDRAPLDFRDCLQNVNREAYDRFYLLARDYGVRLTSGRGRIYISTAHTEADIDRTLEVFDYILPLSVK</sequence>
<dbReference type="PANTHER" id="PTHR43713">
    <property type="entry name" value="GLUTAMATE-1-SEMIALDEHYDE 2,1-AMINOMUTASE"/>
    <property type="match status" value="1"/>
</dbReference>
<dbReference type="EMBL" id="DVMP01000017">
    <property type="protein sequence ID" value="HIU25024.1"/>
    <property type="molecule type" value="Genomic_DNA"/>
</dbReference>
<name>A0A9D1HYT1_9FIRM</name>
<reference evidence="4" key="1">
    <citation type="submission" date="2020-10" db="EMBL/GenBank/DDBJ databases">
        <authorList>
            <person name="Gilroy R."/>
        </authorList>
    </citation>
    <scope>NUCLEOTIDE SEQUENCE</scope>
    <source>
        <strain evidence="4">ChiHcec3-6078</strain>
    </source>
</reference>
<protein>
    <submittedName>
        <fullName evidence="4">Aspartate aminotransferase family protein</fullName>
    </submittedName>
</protein>
<evidence type="ECO:0000256" key="1">
    <source>
        <dbReference type="ARBA" id="ARBA00001933"/>
    </source>
</evidence>
<dbReference type="Gene3D" id="3.90.1150.10">
    <property type="entry name" value="Aspartate Aminotransferase, domain 1"/>
    <property type="match status" value="1"/>
</dbReference>
<dbReference type="PANTHER" id="PTHR43713:SF3">
    <property type="entry name" value="GLUTAMATE-1-SEMIALDEHYDE 2,1-AMINOMUTASE 1, CHLOROPLASTIC-RELATED"/>
    <property type="match status" value="1"/>
</dbReference>
<keyword evidence="4" id="KW-0032">Aminotransferase</keyword>
<evidence type="ECO:0000313" key="5">
    <source>
        <dbReference type="Proteomes" id="UP000824090"/>
    </source>
</evidence>
<evidence type="ECO:0000256" key="2">
    <source>
        <dbReference type="ARBA" id="ARBA00022898"/>
    </source>
</evidence>
<organism evidence="4 5">
    <name type="scientific">Candidatus Allocopromorpha excrementigallinarum</name>
    <dbReference type="NCBI Taxonomy" id="2840742"/>
    <lineage>
        <taxon>Bacteria</taxon>
        <taxon>Bacillati</taxon>
        <taxon>Bacillota</taxon>
        <taxon>Clostridia</taxon>
        <taxon>Eubacteriales</taxon>
        <taxon>Eubacteriaceae</taxon>
        <taxon>Eubacteriaceae incertae sedis</taxon>
        <taxon>Candidatus Allocopromorpha</taxon>
    </lineage>
</organism>
<dbReference type="Pfam" id="PF00202">
    <property type="entry name" value="Aminotran_3"/>
    <property type="match status" value="1"/>
</dbReference>
<dbReference type="PROSITE" id="PS00600">
    <property type="entry name" value="AA_TRANSFER_CLASS_3"/>
    <property type="match status" value="1"/>
</dbReference>
<comment type="cofactor">
    <cofactor evidence="1">
        <name>pyridoxal 5'-phosphate</name>
        <dbReference type="ChEBI" id="CHEBI:597326"/>
    </cofactor>
</comment>
<dbReference type="Proteomes" id="UP000824090">
    <property type="component" value="Unassembled WGS sequence"/>
</dbReference>
<dbReference type="GO" id="GO:0008483">
    <property type="term" value="F:transaminase activity"/>
    <property type="evidence" value="ECO:0007669"/>
    <property type="project" value="UniProtKB-KW"/>
</dbReference>
<evidence type="ECO:0000256" key="3">
    <source>
        <dbReference type="RuleBase" id="RU003560"/>
    </source>
</evidence>
<dbReference type="Gene3D" id="3.40.640.10">
    <property type="entry name" value="Type I PLP-dependent aspartate aminotransferase-like (Major domain)"/>
    <property type="match status" value="1"/>
</dbReference>
<reference evidence="4" key="2">
    <citation type="journal article" date="2021" name="PeerJ">
        <title>Extensive microbial diversity within the chicken gut microbiome revealed by metagenomics and culture.</title>
        <authorList>
            <person name="Gilroy R."/>
            <person name="Ravi A."/>
            <person name="Getino M."/>
            <person name="Pursley I."/>
            <person name="Horton D.L."/>
            <person name="Alikhan N.F."/>
            <person name="Baker D."/>
            <person name="Gharbi K."/>
            <person name="Hall N."/>
            <person name="Watson M."/>
            <person name="Adriaenssens E.M."/>
            <person name="Foster-Nyarko E."/>
            <person name="Jarju S."/>
            <person name="Secka A."/>
            <person name="Antonio M."/>
            <person name="Oren A."/>
            <person name="Chaudhuri R.R."/>
            <person name="La Ragione R."/>
            <person name="Hildebrand F."/>
            <person name="Pallen M.J."/>
        </authorList>
    </citation>
    <scope>NUCLEOTIDE SEQUENCE</scope>
    <source>
        <strain evidence="4">ChiHcec3-6078</strain>
    </source>
</reference>
<dbReference type="GO" id="GO:0030170">
    <property type="term" value="F:pyridoxal phosphate binding"/>
    <property type="evidence" value="ECO:0007669"/>
    <property type="project" value="InterPro"/>
</dbReference>
<accession>A0A9D1HYT1</accession>
<dbReference type="InterPro" id="IPR005814">
    <property type="entry name" value="Aminotrans_3"/>
</dbReference>
<keyword evidence="4" id="KW-0808">Transferase</keyword>
<dbReference type="InterPro" id="IPR015422">
    <property type="entry name" value="PyrdxlP-dep_Trfase_small"/>
</dbReference>
<comment type="similarity">
    <text evidence="3">Belongs to the class-III pyridoxal-phosphate-dependent aminotransferase family.</text>
</comment>
<evidence type="ECO:0000313" key="4">
    <source>
        <dbReference type="EMBL" id="HIU25024.1"/>
    </source>
</evidence>
<dbReference type="InterPro" id="IPR049704">
    <property type="entry name" value="Aminotrans_3_PPA_site"/>
</dbReference>
<dbReference type="InterPro" id="IPR015421">
    <property type="entry name" value="PyrdxlP-dep_Trfase_major"/>
</dbReference>
<comment type="caution">
    <text evidence="4">The sequence shown here is derived from an EMBL/GenBank/DDBJ whole genome shotgun (WGS) entry which is preliminary data.</text>
</comment>
<proteinExistence type="inferred from homology"/>
<dbReference type="SUPFAM" id="SSF53383">
    <property type="entry name" value="PLP-dependent transferases"/>
    <property type="match status" value="1"/>
</dbReference>
<gene>
    <name evidence="4" type="ORF">IAC50_00810</name>
</gene>